<reference evidence="3" key="1">
    <citation type="submission" date="2015-11" db="EMBL/GenBank/DDBJ databases">
        <authorList>
            <consortium name="Cross-ministerial Strategic Innovation Promotion Program (SIP) consortium"/>
            <person name="Tomihama T."/>
            <person name="Ikenaga M."/>
            <person name="Sakai M."/>
            <person name="Okubo T."/>
            <person name="Ikeda S."/>
        </authorList>
    </citation>
    <scope>NUCLEOTIDE SEQUENCE [LARGE SCALE GENOMIC DNA]</scope>
    <source>
        <strain evidence="3">S58</strain>
    </source>
</reference>
<protein>
    <submittedName>
        <fullName evidence="2">Transposase</fullName>
    </submittedName>
</protein>
<name>A0A100JWR1_STRSC</name>
<dbReference type="Gene3D" id="1.10.10.60">
    <property type="entry name" value="Homeodomain-like"/>
    <property type="match status" value="1"/>
</dbReference>
<dbReference type="AlphaFoldDB" id="A0A100JWR1"/>
<gene>
    <name evidence="2" type="ORF">SsS58_07540</name>
</gene>
<sequence>MPEPYPEEFRQDVVRVAKNRGPGVTVEQVATDFGVRPMTLWKWMRRADIDDGTKPGVTGQESAELREARRRIKLLEQENEVLRRAAAYLSQAHLPGKGSTRS</sequence>
<dbReference type="GO" id="GO:0003677">
    <property type="term" value="F:DNA binding"/>
    <property type="evidence" value="ECO:0007669"/>
    <property type="project" value="InterPro"/>
</dbReference>
<dbReference type="GO" id="GO:0006313">
    <property type="term" value="P:DNA transposition"/>
    <property type="evidence" value="ECO:0007669"/>
    <property type="project" value="InterPro"/>
</dbReference>
<evidence type="ECO:0000256" key="1">
    <source>
        <dbReference type="SAM" id="Coils"/>
    </source>
</evidence>
<proteinExistence type="predicted"/>
<dbReference type="EMBL" id="BCMM01000050">
    <property type="protein sequence ID" value="GAQ67095.1"/>
    <property type="molecule type" value="Genomic_DNA"/>
</dbReference>
<dbReference type="Proteomes" id="UP000067448">
    <property type="component" value="Unassembled WGS sequence"/>
</dbReference>
<accession>A0A100JWR1</accession>
<dbReference type="InterPro" id="IPR009057">
    <property type="entry name" value="Homeodomain-like_sf"/>
</dbReference>
<dbReference type="Pfam" id="PF01527">
    <property type="entry name" value="HTH_Tnp_1"/>
    <property type="match status" value="1"/>
</dbReference>
<evidence type="ECO:0000313" key="2">
    <source>
        <dbReference type="EMBL" id="GAQ67095.1"/>
    </source>
</evidence>
<dbReference type="GO" id="GO:0004803">
    <property type="term" value="F:transposase activity"/>
    <property type="evidence" value="ECO:0007669"/>
    <property type="project" value="InterPro"/>
</dbReference>
<reference evidence="2 3" key="2">
    <citation type="journal article" date="2016" name="Genome Announc.">
        <title>Draft Genome Sequences of Streptomyces scabiei S58, Streptomyces turgidiscabies T45, and Streptomyces acidiscabies a10, the Pathogens of Potato Common Scab, Isolated in Japan.</title>
        <authorList>
            <person name="Tomihama T."/>
            <person name="Nishi Y."/>
            <person name="Sakai M."/>
            <person name="Ikenaga M."/>
            <person name="Okubo T."/>
            <person name="Ikeda S."/>
        </authorList>
    </citation>
    <scope>NUCLEOTIDE SEQUENCE [LARGE SCALE GENOMIC DNA]</scope>
    <source>
        <strain evidence="2 3">S58</strain>
    </source>
</reference>
<comment type="caution">
    <text evidence="2">The sequence shown here is derived from an EMBL/GenBank/DDBJ whole genome shotgun (WGS) entry which is preliminary data.</text>
</comment>
<feature type="coiled-coil region" evidence="1">
    <location>
        <begin position="58"/>
        <end position="92"/>
    </location>
</feature>
<dbReference type="SUPFAM" id="SSF46689">
    <property type="entry name" value="Homeodomain-like"/>
    <property type="match status" value="1"/>
</dbReference>
<dbReference type="InterPro" id="IPR002514">
    <property type="entry name" value="Transposase_8"/>
</dbReference>
<keyword evidence="1" id="KW-0175">Coiled coil</keyword>
<evidence type="ECO:0000313" key="3">
    <source>
        <dbReference type="Proteomes" id="UP000067448"/>
    </source>
</evidence>
<reference evidence="3" key="3">
    <citation type="submission" date="2016-02" db="EMBL/GenBank/DDBJ databases">
        <title>Draft genome of pathogenic Streptomyces sp. in Japan.</title>
        <authorList>
            <person name="Tomihama T."/>
            <person name="Ikenaga M."/>
            <person name="Sakai M."/>
            <person name="Okubo T."/>
            <person name="Ikeda S."/>
        </authorList>
    </citation>
    <scope>NUCLEOTIDE SEQUENCE [LARGE SCALE GENOMIC DNA]</scope>
    <source>
        <strain evidence="3">S58</strain>
    </source>
</reference>
<organism evidence="2 3">
    <name type="scientific">Streptomyces scabiei</name>
    <dbReference type="NCBI Taxonomy" id="1930"/>
    <lineage>
        <taxon>Bacteria</taxon>
        <taxon>Bacillati</taxon>
        <taxon>Actinomycetota</taxon>
        <taxon>Actinomycetes</taxon>
        <taxon>Kitasatosporales</taxon>
        <taxon>Streptomycetaceae</taxon>
        <taxon>Streptomyces</taxon>
    </lineage>
</organism>